<evidence type="ECO:0000256" key="1">
    <source>
        <dbReference type="SAM" id="MobiDB-lite"/>
    </source>
</evidence>
<reference evidence="2" key="1">
    <citation type="submission" date="2016-06" db="UniProtKB">
        <authorList>
            <consortium name="WormBaseParasite"/>
        </authorList>
    </citation>
    <scope>IDENTIFICATION</scope>
</reference>
<name>A0A183ENM3_9BILA</name>
<protein>
    <submittedName>
        <fullName evidence="2">TBX5</fullName>
    </submittedName>
</protein>
<sequence length="164" mass="17738">LQSALSFDASVSKEQDRSSKPTLEQLRNSFALPVTASSPNPLSATTQFPCCLHDCYHQQQQQQLAAPYLGTSGVPTPQGQCSPSLPTALEHFAQPGATAAIGTTSAPYSQFHPYFPPPHAFYFPGAQQHVSPQFVKEQAWTRDFLAIGIFMCGCRLKPLTGAGR</sequence>
<dbReference type="AlphaFoldDB" id="A0A183ENM3"/>
<evidence type="ECO:0000313" key="2">
    <source>
        <dbReference type="WBParaSite" id="GPUH_0002259101-mRNA-1"/>
    </source>
</evidence>
<feature type="region of interest" description="Disordered" evidence="1">
    <location>
        <begin position="1"/>
        <end position="21"/>
    </location>
</feature>
<accession>A0A183ENM3</accession>
<organism evidence="2">
    <name type="scientific">Gongylonema pulchrum</name>
    <dbReference type="NCBI Taxonomy" id="637853"/>
    <lineage>
        <taxon>Eukaryota</taxon>
        <taxon>Metazoa</taxon>
        <taxon>Ecdysozoa</taxon>
        <taxon>Nematoda</taxon>
        <taxon>Chromadorea</taxon>
        <taxon>Rhabditida</taxon>
        <taxon>Spirurina</taxon>
        <taxon>Spiruromorpha</taxon>
        <taxon>Spiruroidea</taxon>
        <taxon>Gongylonematidae</taxon>
        <taxon>Gongylonema</taxon>
    </lineage>
</organism>
<proteinExistence type="predicted"/>
<dbReference type="WBParaSite" id="GPUH_0002259101-mRNA-1">
    <property type="protein sequence ID" value="GPUH_0002259101-mRNA-1"/>
    <property type="gene ID" value="GPUH_0002259101"/>
</dbReference>